<dbReference type="InterPro" id="IPR045166">
    <property type="entry name" value="Spp2-like"/>
</dbReference>
<dbReference type="Pfam" id="PF12656">
    <property type="entry name" value="G-patch_2"/>
    <property type="match status" value="1"/>
</dbReference>
<organism evidence="5 6">
    <name type="scientific">Nicrophorus vespilloides</name>
    <name type="common">Boreal carrion beetle</name>
    <dbReference type="NCBI Taxonomy" id="110193"/>
    <lineage>
        <taxon>Eukaryota</taxon>
        <taxon>Metazoa</taxon>
        <taxon>Ecdysozoa</taxon>
        <taxon>Arthropoda</taxon>
        <taxon>Hexapoda</taxon>
        <taxon>Insecta</taxon>
        <taxon>Pterygota</taxon>
        <taxon>Neoptera</taxon>
        <taxon>Endopterygota</taxon>
        <taxon>Coleoptera</taxon>
        <taxon>Polyphaga</taxon>
        <taxon>Staphyliniformia</taxon>
        <taxon>Silphidae</taxon>
        <taxon>Nicrophorinae</taxon>
        <taxon>Nicrophorus</taxon>
    </lineage>
</organism>
<gene>
    <name evidence="6" type="primary">LOC108561828</name>
</gene>
<dbReference type="PANTHER" id="PTHR15818:SF2">
    <property type="entry name" value="G-PATCH DOMAIN AND KOW MOTIFS-CONTAINING PROTEIN"/>
    <property type="match status" value="1"/>
</dbReference>
<evidence type="ECO:0000313" key="6">
    <source>
        <dbReference type="RefSeq" id="XP_017775396.1"/>
    </source>
</evidence>
<proteinExistence type="predicted"/>
<evidence type="ECO:0000256" key="1">
    <source>
        <dbReference type="ARBA" id="ARBA00004123"/>
    </source>
</evidence>
<feature type="compositionally biased region" description="Basic residues" evidence="3">
    <location>
        <begin position="332"/>
        <end position="363"/>
    </location>
</feature>
<feature type="compositionally biased region" description="Basic residues" evidence="3">
    <location>
        <begin position="382"/>
        <end position="392"/>
    </location>
</feature>
<keyword evidence="2" id="KW-0539">Nucleus</keyword>
<keyword evidence="5" id="KW-1185">Reference proteome</keyword>
<evidence type="ECO:0000259" key="4">
    <source>
        <dbReference type="Pfam" id="PF12656"/>
    </source>
</evidence>
<dbReference type="PANTHER" id="PTHR15818">
    <property type="entry name" value="G PATCH AND KOW-CONTAINING"/>
    <property type="match status" value="1"/>
</dbReference>
<evidence type="ECO:0000256" key="3">
    <source>
        <dbReference type="SAM" id="MobiDB-lite"/>
    </source>
</evidence>
<reference evidence="6" key="1">
    <citation type="submission" date="2025-08" db="UniProtKB">
        <authorList>
            <consortium name="RefSeq"/>
        </authorList>
    </citation>
    <scope>IDENTIFICATION</scope>
    <source>
        <tissue evidence="6">Whole Larva</tissue>
    </source>
</reference>
<name>A0ABM1MLE6_NICVS</name>
<dbReference type="RefSeq" id="XP_017775396.1">
    <property type="nucleotide sequence ID" value="XM_017919907.1"/>
</dbReference>
<accession>A0ABM1MLE6</accession>
<dbReference type="GeneID" id="108561828"/>
<feature type="domain" description="Spp2/MOS2 G-patch" evidence="4">
    <location>
        <begin position="139"/>
        <end position="189"/>
    </location>
</feature>
<feature type="compositionally biased region" description="Basic and acidic residues" evidence="3">
    <location>
        <begin position="393"/>
        <end position="408"/>
    </location>
</feature>
<dbReference type="InterPro" id="IPR026822">
    <property type="entry name" value="Spp2/MOS2_G-patch"/>
</dbReference>
<comment type="subcellular location">
    <subcellularLocation>
        <location evidence="1">Nucleus</location>
    </subcellularLocation>
</comment>
<protein>
    <submittedName>
        <fullName evidence="6">G patch domain and KOW motifs-containing protein</fullName>
    </submittedName>
</protein>
<feature type="region of interest" description="Disordered" evidence="3">
    <location>
        <begin position="310"/>
        <end position="408"/>
    </location>
</feature>
<sequence length="408" mass="46787">MAEPKKISFGFSKTKKPQIISSSKPVVEEEKKEFIECVEELAIKVKDAVQVENKPLILHVPDTDDSLLVRIQKVKELKERSRLKRLEHIDDRPDSELSLDELAARQLVAEARKAGEKQSESKVYKLDVGEDKLILEGSEQATLEDYEDVPIQDFGWAMLRGMGVTDEQKVKEEKELEVRPKGMGLGAYKVVNQGRSGKPAVGTDGKELKLVKGCCAKIIAGRDMGTYCKVHDWDCNDDGMVIVKMALKDGFTSVNEFLLIPVSTDEYSMGSKVINNAKYEQYKERDASVAVKTEMKPEPNVEVKIDISSEEEYRSRRKGRSRFEEDSAASHKNYRKDRSRSRSKSRKSKKKHRKQRMRRRRRSSSGGGTCSDSSTGSEQDRRRRKEKSRSRRRSSESEEERYRNRNRR</sequence>
<dbReference type="Proteomes" id="UP000695000">
    <property type="component" value="Unplaced"/>
</dbReference>
<evidence type="ECO:0000313" key="5">
    <source>
        <dbReference type="Proteomes" id="UP000695000"/>
    </source>
</evidence>
<evidence type="ECO:0000256" key="2">
    <source>
        <dbReference type="ARBA" id="ARBA00023242"/>
    </source>
</evidence>